<feature type="compositionally biased region" description="Acidic residues" evidence="1">
    <location>
        <begin position="314"/>
        <end position="332"/>
    </location>
</feature>
<keyword evidence="3" id="KW-1185">Reference proteome</keyword>
<accession>A0A835Z891</accession>
<dbReference type="AlphaFoldDB" id="A0A835Z891"/>
<feature type="compositionally biased region" description="Acidic residues" evidence="1">
    <location>
        <begin position="230"/>
        <end position="243"/>
    </location>
</feature>
<dbReference type="EMBL" id="JAFCMP010000073">
    <property type="protein sequence ID" value="KAG5188278.1"/>
    <property type="molecule type" value="Genomic_DNA"/>
</dbReference>
<evidence type="ECO:0000256" key="1">
    <source>
        <dbReference type="SAM" id="MobiDB-lite"/>
    </source>
</evidence>
<organism evidence="2 3">
    <name type="scientific">Tribonema minus</name>
    <dbReference type="NCBI Taxonomy" id="303371"/>
    <lineage>
        <taxon>Eukaryota</taxon>
        <taxon>Sar</taxon>
        <taxon>Stramenopiles</taxon>
        <taxon>Ochrophyta</taxon>
        <taxon>PX clade</taxon>
        <taxon>Xanthophyceae</taxon>
        <taxon>Tribonematales</taxon>
        <taxon>Tribonemataceae</taxon>
        <taxon>Tribonema</taxon>
    </lineage>
</organism>
<gene>
    <name evidence="2" type="ORF">JKP88DRAFT_353465</name>
</gene>
<feature type="compositionally biased region" description="Low complexity" evidence="1">
    <location>
        <begin position="275"/>
        <end position="304"/>
    </location>
</feature>
<comment type="caution">
    <text evidence="2">The sequence shown here is derived from an EMBL/GenBank/DDBJ whole genome shotgun (WGS) entry which is preliminary data.</text>
</comment>
<evidence type="ECO:0000313" key="2">
    <source>
        <dbReference type="EMBL" id="KAG5188278.1"/>
    </source>
</evidence>
<feature type="region of interest" description="Disordered" evidence="1">
    <location>
        <begin position="70"/>
        <end position="135"/>
    </location>
</feature>
<name>A0A835Z891_9STRA</name>
<evidence type="ECO:0000313" key="3">
    <source>
        <dbReference type="Proteomes" id="UP000664859"/>
    </source>
</evidence>
<sequence length="332" mass="33660">MNFLRIRQLEALWRRTQARIVAADADQRRWAEQRLLTVVQLLREFENNLRGLRVEVAELREWASSGGGGDVQVLEGTMAGSAEGGGYPGDGGREVGISGDQDERWGDGASPLDAQAGGYGGVDGEPQVEDDGPEGSYSIEVHAAAALAPRANALTALMAEMRGEDDGDDGESGRISGESNGVTDGEIGGEIDAQADQEQAFDGREGGDGGYDDGGEEQGGDDGGGYEGDGGADEGGPEEEGGPDSEPQALHSGGGGGDSGSGEMAPSHSQQRLHSSASQRSTSGSSGAAPAGSLSAASLHGKAAQHGGSRAADDGEPEGDSEETDETAADST</sequence>
<feature type="region of interest" description="Disordered" evidence="1">
    <location>
        <begin position="163"/>
        <end position="332"/>
    </location>
</feature>
<protein>
    <submittedName>
        <fullName evidence="2">Uncharacterized protein</fullName>
    </submittedName>
</protein>
<dbReference type="Proteomes" id="UP000664859">
    <property type="component" value="Unassembled WGS sequence"/>
</dbReference>
<feature type="compositionally biased region" description="Acidic residues" evidence="1">
    <location>
        <begin position="210"/>
        <end position="220"/>
    </location>
</feature>
<reference evidence="2" key="1">
    <citation type="submission" date="2021-02" db="EMBL/GenBank/DDBJ databases">
        <title>First Annotated Genome of the Yellow-green Alga Tribonema minus.</title>
        <authorList>
            <person name="Mahan K.M."/>
        </authorList>
    </citation>
    <scope>NUCLEOTIDE SEQUENCE</scope>
    <source>
        <strain evidence="2">UTEX B ZZ1240</strain>
    </source>
</reference>
<proteinExistence type="predicted"/>